<evidence type="ECO:0000313" key="6">
    <source>
        <dbReference type="EMBL" id="CAK9211520.1"/>
    </source>
</evidence>
<feature type="domain" description="tRNA intron endonuclease N-terminal" evidence="5">
    <location>
        <begin position="41"/>
        <end position="108"/>
    </location>
</feature>
<evidence type="ECO:0000313" key="7">
    <source>
        <dbReference type="Proteomes" id="UP001497512"/>
    </source>
</evidence>
<organism evidence="6 7">
    <name type="scientific">Sphagnum troendelagicum</name>
    <dbReference type="NCBI Taxonomy" id="128251"/>
    <lineage>
        <taxon>Eukaryota</taxon>
        <taxon>Viridiplantae</taxon>
        <taxon>Streptophyta</taxon>
        <taxon>Embryophyta</taxon>
        <taxon>Bryophyta</taxon>
        <taxon>Sphagnophytina</taxon>
        <taxon>Sphagnopsida</taxon>
        <taxon>Sphagnales</taxon>
        <taxon>Sphagnaceae</taxon>
        <taxon>Sphagnum</taxon>
    </lineage>
</organism>
<dbReference type="Pfam" id="PF02778">
    <property type="entry name" value="tRNA_int_endo_N"/>
    <property type="match status" value="1"/>
</dbReference>
<keyword evidence="7" id="KW-1185">Reference proteome</keyword>
<name>A0ABP0U2Q8_9BRYO</name>
<evidence type="ECO:0000256" key="1">
    <source>
        <dbReference type="ARBA" id="ARBA00008078"/>
    </source>
</evidence>
<feature type="domain" description="tRNA intron endonuclease catalytic" evidence="4">
    <location>
        <begin position="132"/>
        <end position="211"/>
    </location>
</feature>
<dbReference type="Proteomes" id="UP001497512">
    <property type="component" value="Chromosome 18"/>
</dbReference>
<dbReference type="Gene3D" id="3.40.1350.10">
    <property type="match status" value="1"/>
</dbReference>
<gene>
    <name evidence="6" type="ORF">CSSPTR1EN2_LOCUS10750</name>
</gene>
<dbReference type="InterPro" id="IPR006676">
    <property type="entry name" value="tRNA_splic"/>
</dbReference>
<dbReference type="EMBL" id="OZ019910">
    <property type="protein sequence ID" value="CAK9211520.1"/>
    <property type="molecule type" value="Genomic_DNA"/>
</dbReference>
<dbReference type="InterPro" id="IPR006678">
    <property type="entry name" value="tRNA_intron_Endonuc_N"/>
</dbReference>
<comment type="similarity">
    <text evidence="1">Belongs to the tRNA-intron endonuclease family.</text>
</comment>
<dbReference type="CDD" id="cd22363">
    <property type="entry name" value="tRNA-intron_lyase_C"/>
    <property type="match status" value="1"/>
</dbReference>
<dbReference type="PANTHER" id="PTHR21227:SF0">
    <property type="entry name" value="TRNA-SPLICING ENDONUCLEASE SUBUNIT SEN2"/>
    <property type="match status" value="1"/>
</dbReference>
<comment type="catalytic activity">
    <reaction evidence="3">
        <text>pretRNA = a 3'-half-tRNA molecule with a 5'-OH end + a 5'-half-tRNA molecule with a 2',3'-cyclic phosphate end + an intron with a 2',3'-cyclic phosphate and a 5'-hydroxyl terminus.</text>
        <dbReference type="EC" id="4.6.1.16"/>
    </reaction>
</comment>
<evidence type="ECO:0000256" key="3">
    <source>
        <dbReference type="ARBA" id="ARBA00034031"/>
    </source>
</evidence>
<sequence length="264" mass="30362">MRRSGTRWKGSRAAEVALGEPISSLYNQMQKWQEQPLESLLTPSSVILTANPQQIHIFNRACFGRPILAATAKTSSSASLEMQFLELGLEEAFFLTSELKCICIYQQQTSEGRAILSEEEVWRIMKNSKPQFVHLYKAYAHLRSKHWVVRAGLQFGADFMAYRHHPALVHSDYAVVVMWEMQEQRLNTWAEMQAMSRLCGSVAKTLLLLHIIPNRETVDDSSPLCIHDFLVKVMEVRRWFPEKNREEHCQGISQALRGDQKTKV</sequence>
<reference evidence="6" key="1">
    <citation type="submission" date="2024-02" db="EMBL/GenBank/DDBJ databases">
        <authorList>
            <consortium name="ELIXIR-Norway"/>
            <consortium name="Elixir Norway"/>
        </authorList>
    </citation>
    <scope>NUCLEOTIDE SEQUENCE</scope>
</reference>
<dbReference type="PANTHER" id="PTHR21227">
    <property type="entry name" value="TRNA-SPLICING ENDONUCLEASE SUBUNIT SEN2"/>
    <property type="match status" value="1"/>
</dbReference>
<evidence type="ECO:0000259" key="5">
    <source>
        <dbReference type="Pfam" id="PF02778"/>
    </source>
</evidence>
<proteinExistence type="inferred from homology"/>
<protein>
    <recommendedName>
        <fullName evidence="2">tRNA-intron lyase</fullName>
        <ecNumber evidence="2">4.6.1.16</ecNumber>
    </recommendedName>
</protein>
<accession>A0ABP0U2Q8</accession>
<dbReference type="InterPro" id="IPR011856">
    <property type="entry name" value="tRNA_endonuc-like_dom_sf"/>
</dbReference>
<dbReference type="InterPro" id="IPR006677">
    <property type="entry name" value="tRNA_intron_Endonuc_cat-like"/>
</dbReference>
<evidence type="ECO:0000256" key="2">
    <source>
        <dbReference type="ARBA" id="ARBA00012573"/>
    </source>
</evidence>
<dbReference type="InterPro" id="IPR036167">
    <property type="entry name" value="tRNA_intron_Endo_cat-like_sf"/>
</dbReference>
<dbReference type="SUPFAM" id="SSF53032">
    <property type="entry name" value="tRNA-intron endonuclease catalytic domain-like"/>
    <property type="match status" value="1"/>
</dbReference>
<dbReference type="EC" id="4.6.1.16" evidence="2"/>
<dbReference type="Pfam" id="PF01974">
    <property type="entry name" value="tRNA_int_endo"/>
    <property type="match status" value="1"/>
</dbReference>
<evidence type="ECO:0000259" key="4">
    <source>
        <dbReference type="Pfam" id="PF01974"/>
    </source>
</evidence>